<reference evidence="2 3" key="2">
    <citation type="submission" date="2018-12" db="EMBL/GenBank/DDBJ databases">
        <title>Genomic insights into the evolutionary origins and pathogenicity of five Vibrio parahaemolyticus strains isolated from the shrimp with acute hepatopancreatic necrosis disease (AHPND).</title>
        <authorList>
            <person name="Yang Q."/>
            <person name="Dong X."/>
            <person name="Xie G."/>
            <person name="Fu S."/>
            <person name="Zou P."/>
            <person name="Sun J."/>
            <person name="Wang Y."/>
            <person name="Huang J."/>
        </authorList>
    </citation>
    <scope>NUCLEOTIDE SEQUENCE [LARGE SCALE GENOMIC DNA]</scope>
    <source>
        <strain evidence="2 3">20160303005-1</strain>
    </source>
</reference>
<dbReference type="EMBL" id="DACQKT010000007">
    <property type="protein sequence ID" value="HAS6678370.1"/>
    <property type="molecule type" value="Genomic_DNA"/>
</dbReference>
<evidence type="ECO:0000313" key="2">
    <source>
        <dbReference type="EMBL" id="QHH08238.1"/>
    </source>
</evidence>
<sequence>MNLCIISDCLLHKVNDRSEKALADFQMPKSIVG</sequence>
<protein>
    <submittedName>
        <fullName evidence="1">Uncharacterized protein</fullName>
    </submittedName>
</protein>
<dbReference type="AlphaFoldDB" id="A0A7Z2MPS8"/>
<accession>A0A7Z2MPS8</accession>
<gene>
    <name evidence="2" type="ORF">EHC69_02085</name>
    <name evidence="1" type="ORF">I7278_16260</name>
</gene>
<reference evidence="1" key="3">
    <citation type="submission" date="2019-12" db="EMBL/GenBank/DDBJ databases">
        <authorList>
            <consortium name="NCBI Pathogen Detection Project"/>
        </authorList>
    </citation>
    <scope>NUCLEOTIDE SEQUENCE</scope>
    <source>
        <strain evidence="1">1930</strain>
    </source>
</reference>
<name>A0A7Z2MPS8_VIBPH</name>
<reference evidence="1" key="1">
    <citation type="journal article" date="2018" name="Genome Biol.">
        <title>SKESA: strategic k-mer extension for scrupulous assemblies.</title>
        <authorList>
            <person name="Souvorov A."/>
            <person name="Agarwala R."/>
            <person name="Lipman D.J."/>
        </authorList>
    </citation>
    <scope>NUCLEOTIDE SEQUENCE</scope>
    <source>
        <strain evidence="1">1930</strain>
    </source>
</reference>
<evidence type="ECO:0000313" key="1">
    <source>
        <dbReference type="EMBL" id="HAS6678370.1"/>
    </source>
</evidence>
<evidence type="ECO:0000313" key="3">
    <source>
        <dbReference type="Proteomes" id="UP000464718"/>
    </source>
</evidence>
<dbReference type="Proteomes" id="UP000464718">
    <property type="component" value="Chromosome i"/>
</dbReference>
<organism evidence="1">
    <name type="scientific">Vibrio parahaemolyticus</name>
    <dbReference type="NCBI Taxonomy" id="670"/>
    <lineage>
        <taxon>Bacteria</taxon>
        <taxon>Pseudomonadati</taxon>
        <taxon>Pseudomonadota</taxon>
        <taxon>Gammaproteobacteria</taxon>
        <taxon>Vibrionales</taxon>
        <taxon>Vibrionaceae</taxon>
        <taxon>Vibrio</taxon>
    </lineage>
</organism>
<proteinExistence type="predicted"/>
<dbReference type="Proteomes" id="UP000856022">
    <property type="component" value="Unassembled WGS sequence"/>
</dbReference>
<dbReference type="EMBL" id="CP034298">
    <property type="protein sequence ID" value="QHH08238.1"/>
    <property type="molecule type" value="Genomic_DNA"/>
</dbReference>